<proteinExistence type="predicted"/>
<dbReference type="Pfam" id="PF01751">
    <property type="entry name" value="Toprim"/>
    <property type="match status" value="1"/>
</dbReference>
<keyword evidence="3" id="KW-0413">Isomerase</keyword>
<comment type="caution">
    <text evidence="3">The sequence shown here is derived from an EMBL/GenBank/DDBJ whole genome shotgun (WGS) entry which is preliminary data.</text>
</comment>
<dbReference type="Proteomes" id="UP000092504">
    <property type="component" value="Unassembled WGS sequence"/>
</dbReference>
<reference evidence="3 4" key="1">
    <citation type="submission" date="2016-06" db="EMBL/GenBank/DDBJ databases">
        <title>Genome sequence of halotolerant plant growth promoting strain of Halomonas elongata HEK1 isolated from salterns of Rann of Kutch, Gujarat, India.</title>
        <authorList>
            <person name="Gaba S."/>
            <person name="Singh R.N."/>
            <person name="Abrol S."/>
            <person name="Kaushik R."/>
            <person name="Saxena A.K."/>
        </authorList>
    </citation>
    <scope>NUCLEOTIDE SEQUENCE [LARGE SCALE GENOMIC DNA]</scope>
    <source>
        <strain evidence="3 4">HEK1</strain>
    </source>
</reference>
<dbReference type="PANTHER" id="PTHR42785">
    <property type="entry name" value="DNA TOPOISOMERASE, TYPE IA, CORE"/>
    <property type="match status" value="1"/>
</dbReference>
<dbReference type="GO" id="GO:0003677">
    <property type="term" value="F:DNA binding"/>
    <property type="evidence" value="ECO:0007669"/>
    <property type="project" value="InterPro"/>
</dbReference>
<evidence type="ECO:0000259" key="2">
    <source>
        <dbReference type="PROSITE" id="PS50880"/>
    </source>
</evidence>
<protein>
    <submittedName>
        <fullName evidence="3">DNA topoisomerase 1</fullName>
        <ecNumber evidence="3">5.99.1.2</ecNumber>
    </submittedName>
</protein>
<dbReference type="AlphaFoldDB" id="A0A1B8P3L5"/>
<feature type="region of interest" description="Disordered" evidence="1">
    <location>
        <begin position="36"/>
        <end position="73"/>
    </location>
</feature>
<evidence type="ECO:0000313" key="4">
    <source>
        <dbReference type="Proteomes" id="UP000092504"/>
    </source>
</evidence>
<evidence type="ECO:0000256" key="1">
    <source>
        <dbReference type="SAM" id="MobiDB-lite"/>
    </source>
</evidence>
<dbReference type="InterPro" id="IPR023405">
    <property type="entry name" value="Topo_IA_core_domain"/>
</dbReference>
<sequence>MGKSLVIVESPAKAKTINKYLGNEYIVKSSVGHIRDLPTSGSGKAASDPKERARQAAATRKMSAEEKAEYRKRKAHDQLIRRMGIDPDHGWEAEYVVLPGKEKVVAELKKLADKADNVYLATDLDREGKPLPGTFARPSAATSRAIAG</sequence>
<accession>A0A1B8P3L5</accession>
<feature type="region of interest" description="Disordered" evidence="1">
    <location>
        <begin position="127"/>
        <end position="148"/>
    </location>
</feature>
<dbReference type="PATRIC" id="fig|2746.7.peg.1260"/>
<gene>
    <name evidence="3" type="primary">topA_2</name>
    <name evidence="3" type="ORF">A8U91_01223</name>
</gene>
<dbReference type="SUPFAM" id="SSF56712">
    <property type="entry name" value="Prokaryotic type I DNA topoisomerase"/>
    <property type="match status" value="1"/>
</dbReference>
<dbReference type="PANTHER" id="PTHR42785:SF1">
    <property type="entry name" value="DNA TOPOISOMERASE"/>
    <property type="match status" value="1"/>
</dbReference>
<dbReference type="InterPro" id="IPR006171">
    <property type="entry name" value="TOPRIM_dom"/>
</dbReference>
<dbReference type="SMART" id="SM00493">
    <property type="entry name" value="TOPRIM"/>
    <property type="match status" value="1"/>
</dbReference>
<organism evidence="3 4">
    <name type="scientific">Halomonas elongata</name>
    <dbReference type="NCBI Taxonomy" id="2746"/>
    <lineage>
        <taxon>Bacteria</taxon>
        <taxon>Pseudomonadati</taxon>
        <taxon>Pseudomonadota</taxon>
        <taxon>Gammaproteobacteria</taxon>
        <taxon>Oceanospirillales</taxon>
        <taxon>Halomonadaceae</taxon>
        <taxon>Halomonas</taxon>
    </lineage>
</organism>
<dbReference type="GO" id="GO:0003917">
    <property type="term" value="F:DNA topoisomerase type I (single strand cut, ATP-independent) activity"/>
    <property type="evidence" value="ECO:0007669"/>
    <property type="project" value="InterPro"/>
</dbReference>
<dbReference type="PROSITE" id="PS50880">
    <property type="entry name" value="TOPRIM"/>
    <property type="match status" value="1"/>
</dbReference>
<name>A0A1B8P3L5_HALEL</name>
<dbReference type="Gene3D" id="3.40.50.140">
    <property type="match status" value="1"/>
</dbReference>
<dbReference type="EC" id="5.99.1.2" evidence="3"/>
<dbReference type="InterPro" id="IPR000380">
    <property type="entry name" value="Topo_IA"/>
</dbReference>
<dbReference type="GO" id="GO:0006265">
    <property type="term" value="P:DNA topological change"/>
    <property type="evidence" value="ECO:0007669"/>
    <property type="project" value="InterPro"/>
</dbReference>
<feature type="domain" description="Toprim" evidence="2">
    <location>
        <begin position="3"/>
        <end position="148"/>
    </location>
</feature>
<evidence type="ECO:0000313" key="3">
    <source>
        <dbReference type="EMBL" id="OBX36876.1"/>
    </source>
</evidence>
<dbReference type="EMBL" id="MAJD01000001">
    <property type="protein sequence ID" value="OBX36876.1"/>
    <property type="molecule type" value="Genomic_DNA"/>
</dbReference>